<feature type="domain" description="Aminoacyl-transfer RNA synthetases class-II family profile" evidence="15">
    <location>
        <begin position="173"/>
        <end position="509"/>
    </location>
</feature>
<dbReference type="GO" id="GO:0004824">
    <property type="term" value="F:lysine-tRNA ligase activity"/>
    <property type="evidence" value="ECO:0007669"/>
    <property type="project" value="UniProtKB-UniRule"/>
</dbReference>
<evidence type="ECO:0000256" key="11">
    <source>
        <dbReference type="ARBA" id="ARBA00023146"/>
    </source>
</evidence>
<name>A0A6N9TFT6_9ALTE</name>
<evidence type="ECO:0000256" key="2">
    <source>
        <dbReference type="ARBA" id="ARBA00008226"/>
    </source>
</evidence>
<dbReference type="SUPFAM" id="SSF50249">
    <property type="entry name" value="Nucleic acid-binding proteins"/>
    <property type="match status" value="1"/>
</dbReference>
<keyword evidence="7 13" id="KW-0547">Nucleotide-binding</keyword>
<dbReference type="EC" id="6.1.1.6" evidence="13"/>
<evidence type="ECO:0000256" key="1">
    <source>
        <dbReference type="ARBA" id="ARBA00004496"/>
    </source>
</evidence>
<evidence type="ECO:0000256" key="3">
    <source>
        <dbReference type="ARBA" id="ARBA00011738"/>
    </source>
</evidence>
<dbReference type="FunFam" id="2.40.50.140:FF:000024">
    <property type="entry name" value="Lysine--tRNA ligase"/>
    <property type="match status" value="1"/>
</dbReference>
<dbReference type="CDD" id="cd00775">
    <property type="entry name" value="LysRS_core"/>
    <property type="match status" value="1"/>
</dbReference>
<dbReference type="InterPro" id="IPR045864">
    <property type="entry name" value="aa-tRNA-synth_II/BPL/LPL"/>
</dbReference>
<evidence type="ECO:0000313" key="16">
    <source>
        <dbReference type="EMBL" id="NDW14786.1"/>
    </source>
</evidence>
<comment type="catalytic activity">
    <reaction evidence="12 13 14">
        <text>tRNA(Lys) + L-lysine + ATP = L-lysyl-tRNA(Lys) + AMP + diphosphate</text>
        <dbReference type="Rhea" id="RHEA:20792"/>
        <dbReference type="Rhea" id="RHEA-COMP:9696"/>
        <dbReference type="Rhea" id="RHEA-COMP:9697"/>
        <dbReference type="ChEBI" id="CHEBI:30616"/>
        <dbReference type="ChEBI" id="CHEBI:32551"/>
        <dbReference type="ChEBI" id="CHEBI:33019"/>
        <dbReference type="ChEBI" id="CHEBI:78442"/>
        <dbReference type="ChEBI" id="CHEBI:78529"/>
        <dbReference type="ChEBI" id="CHEBI:456215"/>
        <dbReference type="EC" id="6.1.1.6"/>
    </reaction>
</comment>
<keyword evidence="10 13" id="KW-0648">Protein biosynthesis</keyword>
<dbReference type="SUPFAM" id="SSF55681">
    <property type="entry name" value="Class II aaRS and biotin synthetases"/>
    <property type="match status" value="1"/>
</dbReference>
<dbReference type="NCBIfam" id="TIGR00499">
    <property type="entry name" value="lysS_bact"/>
    <property type="match status" value="1"/>
</dbReference>
<keyword evidence="9 13" id="KW-0460">Magnesium</keyword>
<dbReference type="AlphaFoldDB" id="A0A6N9TFT6"/>
<dbReference type="NCBIfam" id="NF001756">
    <property type="entry name" value="PRK00484.1"/>
    <property type="match status" value="1"/>
</dbReference>
<sequence length="523" mass="59535">MTDQQTDDNKLIAERRAKLSAIREQCRANGFPNSFRRENYADELQAKFGEFDKETLQEQGNKVSIAGRIMAKRGPFMLLQDMTGRIQAYADKDTQKVLKAKYGALDIGDIIGVAGDLHKSGKGDLYVNMVEYELLTKALRPLPEKFHGLSDQETKYRQRYVDLITSEQTRKTFMIRSKIVNGIRNYLTKRDYLEVETPMLQVIPGGATAKPFVTHHNALDIDMYLRIAPELYLKRLVVGGFERVFEINRNFRNEGLSTRHNPEFTMLEFYQAYADYNDLMNLTEDMLRTLAEDILGTSIITNTTKDTDGNVTSEVQYDFGQPFERLSMGDAILKYWPEANEAAIRDPEAHLDALKAMAKQLHIKEPEVDGIWGAGKYLCEIFEATAEEKLEQPTFITEYPWEVSPLARRNDNNPFITDRFEFFVGGRELANGFSELNDPEDQAERFAKQVVEKDAGDDEAMHFDDDYIRALEYGLPPTAGEGIGIDRLAMLFTDSSTIKDVILFPHMKPQAGNDAEAKDSKAE</sequence>
<dbReference type="Pfam" id="PF01336">
    <property type="entry name" value="tRNA_anti-codon"/>
    <property type="match status" value="1"/>
</dbReference>
<dbReference type="RefSeq" id="WP_163105349.1">
    <property type="nucleotide sequence ID" value="NZ_JAAAWO010000002.1"/>
</dbReference>
<dbReference type="CDD" id="cd04322">
    <property type="entry name" value="LysRS_N"/>
    <property type="match status" value="1"/>
</dbReference>
<evidence type="ECO:0000256" key="5">
    <source>
        <dbReference type="ARBA" id="ARBA00022598"/>
    </source>
</evidence>
<dbReference type="InterPro" id="IPR004364">
    <property type="entry name" value="Aa-tRNA-synt_II"/>
</dbReference>
<keyword evidence="8 13" id="KW-0067">ATP-binding</keyword>
<dbReference type="InterPro" id="IPR006195">
    <property type="entry name" value="aa-tRNA-synth_II"/>
</dbReference>
<feature type="binding site" evidence="13">
    <location>
        <position position="428"/>
    </location>
    <ligand>
        <name>Mg(2+)</name>
        <dbReference type="ChEBI" id="CHEBI:18420"/>
        <label>2</label>
    </ligand>
</feature>
<evidence type="ECO:0000256" key="6">
    <source>
        <dbReference type="ARBA" id="ARBA00022723"/>
    </source>
</evidence>
<dbReference type="Gene3D" id="3.30.930.10">
    <property type="entry name" value="Bira Bifunctional Protein, Domain 2"/>
    <property type="match status" value="1"/>
</dbReference>
<comment type="caution">
    <text evidence="16">The sequence shown here is derived from an EMBL/GenBank/DDBJ whole genome shotgun (WGS) entry which is preliminary data.</text>
</comment>
<gene>
    <name evidence="13 16" type="primary">lysS</name>
    <name evidence="16" type="ORF">GTQ48_04480</name>
</gene>
<keyword evidence="4 13" id="KW-0963">Cytoplasm</keyword>
<dbReference type="PANTHER" id="PTHR42918">
    <property type="entry name" value="LYSYL-TRNA SYNTHETASE"/>
    <property type="match status" value="1"/>
</dbReference>
<evidence type="ECO:0000256" key="12">
    <source>
        <dbReference type="ARBA" id="ARBA00048573"/>
    </source>
</evidence>
<dbReference type="FunFam" id="3.30.930.10:FF:000001">
    <property type="entry name" value="Lysine--tRNA ligase"/>
    <property type="match status" value="1"/>
</dbReference>
<dbReference type="InterPro" id="IPR012340">
    <property type="entry name" value="NA-bd_OB-fold"/>
</dbReference>
<dbReference type="GO" id="GO:0042803">
    <property type="term" value="F:protein homodimerization activity"/>
    <property type="evidence" value="ECO:0007669"/>
    <property type="project" value="UniProtKB-ARBA"/>
</dbReference>
<evidence type="ECO:0000256" key="14">
    <source>
        <dbReference type="RuleBase" id="RU000336"/>
    </source>
</evidence>
<dbReference type="PANTHER" id="PTHR42918:SF15">
    <property type="entry name" value="LYSINE--TRNA LIGASE, CHLOROPLASTIC_MITOCHONDRIAL"/>
    <property type="match status" value="1"/>
</dbReference>
<dbReference type="Pfam" id="PF00152">
    <property type="entry name" value="tRNA-synt_2"/>
    <property type="match status" value="1"/>
</dbReference>
<dbReference type="Gene3D" id="2.40.50.140">
    <property type="entry name" value="Nucleic acid-binding proteins"/>
    <property type="match status" value="1"/>
</dbReference>
<keyword evidence="5 13" id="KW-0436">Ligase</keyword>
<keyword evidence="6 13" id="KW-0479">Metal-binding</keyword>
<comment type="subcellular location">
    <subcellularLocation>
        <location evidence="1 13">Cytoplasm</location>
    </subcellularLocation>
</comment>
<comment type="cofactor">
    <cofactor evidence="13 14">
        <name>Mg(2+)</name>
        <dbReference type="ChEBI" id="CHEBI:18420"/>
    </cofactor>
    <text evidence="13 14">Binds 3 Mg(2+) ions per subunit.</text>
</comment>
<comment type="subunit">
    <text evidence="3 13">Homodimer.</text>
</comment>
<reference evidence="16 17" key="1">
    <citation type="submission" date="2020-01" db="EMBL/GenBank/DDBJ databases">
        <title>Genomes of bacteria type strains.</title>
        <authorList>
            <person name="Chen J."/>
            <person name="Zhu S."/>
            <person name="Yang J."/>
        </authorList>
    </citation>
    <scope>NUCLEOTIDE SEQUENCE [LARGE SCALE GENOMIC DNA]</scope>
    <source>
        <strain evidence="16 17">LMG 24078</strain>
    </source>
</reference>
<dbReference type="Proteomes" id="UP000471381">
    <property type="component" value="Unassembled WGS sequence"/>
</dbReference>
<evidence type="ECO:0000256" key="10">
    <source>
        <dbReference type="ARBA" id="ARBA00022917"/>
    </source>
</evidence>
<evidence type="ECO:0000256" key="9">
    <source>
        <dbReference type="ARBA" id="ARBA00022842"/>
    </source>
</evidence>
<dbReference type="InterPro" id="IPR002313">
    <property type="entry name" value="Lys-tRNA-ligase_II"/>
</dbReference>
<evidence type="ECO:0000256" key="4">
    <source>
        <dbReference type="ARBA" id="ARBA00022490"/>
    </source>
</evidence>
<dbReference type="GO" id="GO:0000287">
    <property type="term" value="F:magnesium ion binding"/>
    <property type="evidence" value="ECO:0007669"/>
    <property type="project" value="UniProtKB-UniRule"/>
</dbReference>
<accession>A0A6N9TFT6</accession>
<dbReference type="GO" id="GO:0006430">
    <property type="term" value="P:lysyl-tRNA aminoacylation"/>
    <property type="evidence" value="ECO:0007669"/>
    <property type="project" value="UniProtKB-UniRule"/>
</dbReference>
<dbReference type="InterPro" id="IPR044136">
    <property type="entry name" value="Lys-tRNA-ligase_II_N"/>
</dbReference>
<evidence type="ECO:0000259" key="15">
    <source>
        <dbReference type="PROSITE" id="PS50862"/>
    </source>
</evidence>
<dbReference type="InterPro" id="IPR018149">
    <property type="entry name" value="Lys-tRNA-synth_II_C"/>
</dbReference>
<dbReference type="GO" id="GO:0000049">
    <property type="term" value="F:tRNA binding"/>
    <property type="evidence" value="ECO:0007669"/>
    <property type="project" value="TreeGrafter"/>
</dbReference>
<feature type="binding site" evidence="13">
    <location>
        <position position="428"/>
    </location>
    <ligand>
        <name>Mg(2+)</name>
        <dbReference type="ChEBI" id="CHEBI:18420"/>
        <label>1</label>
    </ligand>
</feature>
<dbReference type="InterPro" id="IPR004365">
    <property type="entry name" value="NA-bd_OB_tRNA"/>
</dbReference>
<keyword evidence="17" id="KW-1185">Reference proteome</keyword>
<dbReference type="PRINTS" id="PR00982">
    <property type="entry name" value="TRNASYNTHLYS"/>
</dbReference>
<organism evidence="16 17">
    <name type="scientific">Alteromonas genovensis</name>
    <dbReference type="NCBI Taxonomy" id="471225"/>
    <lineage>
        <taxon>Bacteria</taxon>
        <taxon>Pseudomonadati</taxon>
        <taxon>Pseudomonadota</taxon>
        <taxon>Gammaproteobacteria</taxon>
        <taxon>Alteromonadales</taxon>
        <taxon>Alteromonadaceae</taxon>
        <taxon>Alteromonas/Salinimonas group</taxon>
        <taxon>Alteromonas</taxon>
    </lineage>
</organism>
<proteinExistence type="inferred from homology"/>
<protein>
    <recommendedName>
        <fullName evidence="13">Lysine--tRNA ligase</fullName>
        <ecNumber evidence="13">6.1.1.6</ecNumber>
    </recommendedName>
    <alternativeName>
        <fullName evidence="13">Lysyl-tRNA synthetase</fullName>
        <shortName evidence="13">LysRS</shortName>
    </alternativeName>
</protein>
<evidence type="ECO:0000313" key="17">
    <source>
        <dbReference type="Proteomes" id="UP000471381"/>
    </source>
</evidence>
<dbReference type="GO" id="GO:0005829">
    <property type="term" value="C:cytosol"/>
    <property type="evidence" value="ECO:0007669"/>
    <property type="project" value="UniProtKB-ARBA"/>
</dbReference>
<evidence type="ECO:0000256" key="8">
    <source>
        <dbReference type="ARBA" id="ARBA00022840"/>
    </source>
</evidence>
<evidence type="ECO:0000256" key="13">
    <source>
        <dbReference type="HAMAP-Rule" id="MF_00252"/>
    </source>
</evidence>
<feature type="binding site" evidence="13">
    <location>
        <position position="421"/>
    </location>
    <ligand>
        <name>Mg(2+)</name>
        <dbReference type="ChEBI" id="CHEBI:18420"/>
        <label>1</label>
    </ligand>
</feature>
<dbReference type="EMBL" id="JAAAWO010000002">
    <property type="protein sequence ID" value="NDW14786.1"/>
    <property type="molecule type" value="Genomic_DNA"/>
</dbReference>
<keyword evidence="11 13" id="KW-0030">Aminoacyl-tRNA synthetase</keyword>
<comment type="similarity">
    <text evidence="2 13">Belongs to the class-II aminoacyl-tRNA synthetase family.</text>
</comment>
<dbReference type="PROSITE" id="PS50862">
    <property type="entry name" value="AA_TRNA_LIGASE_II"/>
    <property type="match status" value="1"/>
</dbReference>
<evidence type="ECO:0000256" key="7">
    <source>
        <dbReference type="ARBA" id="ARBA00022741"/>
    </source>
</evidence>
<dbReference type="GO" id="GO:0005524">
    <property type="term" value="F:ATP binding"/>
    <property type="evidence" value="ECO:0007669"/>
    <property type="project" value="UniProtKB-UniRule"/>
</dbReference>
<dbReference type="HAMAP" id="MF_00252">
    <property type="entry name" value="Lys_tRNA_synth_class2"/>
    <property type="match status" value="1"/>
</dbReference>